<reference evidence="1" key="1">
    <citation type="journal article" date="2014" name="Front. Microbiol.">
        <title>High frequency of phylogenetically diverse reductive dehalogenase-homologous genes in deep subseafloor sedimentary metagenomes.</title>
        <authorList>
            <person name="Kawai M."/>
            <person name="Futagami T."/>
            <person name="Toyoda A."/>
            <person name="Takaki Y."/>
            <person name="Nishi S."/>
            <person name="Hori S."/>
            <person name="Arai W."/>
            <person name="Tsubouchi T."/>
            <person name="Morono Y."/>
            <person name="Uchiyama I."/>
            <person name="Ito T."/>
            <person name="Fujiyama A."/>
            <person name="Inagaki F."/>
            <person name="Takami H."/>
        </authorList>
    </citation>
    <scope>NUCLEOTIDE SEQUENCE</scope>
    <source>
        <strain evidence="1">Expedition CK06-06</strain>
    </source>
</reference>
<dbReference type="AlphaFoldDB" id="X1UQ43"/>
<organism evidence="1">
    <name type="scientific">marine sediment metagenome</name>
    <dbReference type="NCBI Taxonomy" id="412755"/>
    <lineage>
        <taxon>unclassified sequences</taxon>
        <taxon>metagenomes</taxon>
        <taxon>ecological metagenomes</taxon>
    </lineage>
</organism>
<evidence type="ECO:0000313" key="1">
    <source>
        <dbReference type="EMBL" id="GAJ05742.1"/>
    </source>
</evidence>
<gene>
    <name evidence="1" type="ORF">S12H4_41330</name>
</gene>
<sequence length="91" mass="10464">MLLNLNDPESILTWWTVLPDQHDAFLAHKLRISPEFAPAIKEAQRRIATSPELNGLLAHAIQRRRQGVARRAEQDATLPAYELRRRELETA</sequence>
<dbReference type="EMBL" id="BARW01025177">
    <property type="protein sequence ID" value="GAJ05742.1"/>
    <property type="molecule type" value="Genomic_DNA"/>
</dbReference>
<comment type="caution">
    <text evidence="1">The sequence shown here is derived from an EMBL/GenBank/DDBJ whole genome shotgun (WGS) entry which is preliminary data.</text>
</comment>
<name>X1UQ43_9ZZZZ</name>
<proteinExistence type="predicted"/>
<protein>
    <submittedName>
        <fullName evidence="1">Uncharacterized protein</fullName>
    </submittedName>
</protein>
<accession>X1UQ43</accession>